<accession>A0A1R2CB99</accession>
<keyword evidence="5" id="KW-1185">Reference proteome</keyword>
<dbReference type="GO" id="GO:0052689">
    <property type="term" value="F:carboxylic ester hydrolase activity"/>
    <property type="evidence" value="ECO:0007669"/>
    <property type="project" value="TreeGrafter"/>
</dbReference>
<dbReference type="Proteomes" id="UP000187209">
    <property type="component" value="Unassembled WGS sequence"/>
</dbReference>
<dbReference type="AlphaFoldDB" id="A0A1R2CB99"/>
<proteinExistence type="inferred from homology"/>
<gene>
    <name evidence="4" type="ORF">SteCoe_12267</name>
</gene>
<dbReference type="GO" id="GO:0008474">
    <property type="term" value="F:palmitoyl-(protein) hydrolase activity"/>
    <property type="evidence" value="ECO:0007669"/>
    <property type="project" value="TreeGrafter"/>
</dbReference>
<dbReference type="GO" id="GO:0005737">
    <property type="term" value="C:cytoplasm"/>
    <property type="evidence" value="ECO:0007669"/>
    <property type="project" value="TreeGrafter"/>
</dbReference>
<name>A0A1R2CB99_9CILI</name>
<evidence type="ECO:0000259" key="3">
    <source>
        <dbReference type="Pfam" id="PF02230"/>
    </source>
</evidence>
<dbReference type="InterPro" id="IPR029058">
    <property type="entry name" value="AB_hydrolase_fold"/>
</dbReference>
<evidence type="ECO:0000313" key="4">
    <source>
        <dbReference type="EMBL" id="OMJ86279.1"/>
    </source>
</evidence>
<protein>
    <recommendedName>
        <fullName evidence="3">Phospholipase/carboxylesterase/thioesterase domain-containing protein</fullName>
    </recommendedName>
</protein>
<evidence type="ECO:0000256" key="2">
    <source>
        <dbReference type="ARBA" id="ARBA00022801"/>
    </source>
</evidence>
<reference evidence="4 5" key="1">
    <citation type="submission" date="2016-11" db="EMBL/GenBank/DDBJ databases">
        <title>The macronuclear genome of Stentor coeruleus: a giant cell with tiny introns.</title>
        <authorList>
            <person name="Slabodnick M."/>
            <person name="Ruby J.G."/>
            <person name="Reiff S.B."/>
            <person name="Swart E.C."/>
            <person name="Gosai S."/>
            <person name="Prabakaran S."/>
            <person name="Witkowska E."/>
            <person name="Larue G.E."/>
            <person name="Fisher S."/>
            <person name="Freeman R.M."/>
            <person name="Gunawardena J."/>
            <person name="Chu W."/>
            <person name="Stover N.A."/>
            <person name="Gregory B.D."/>
            <person name="Nowacki M."/>
            <person name="Derisi J."/>
            <person name="Roy S.W."/>
            <person name="Marshall W.F."/>
            <person name="Sood P."/>
        </authorList>
    </citation>
    <scope>NUCLEOTIDE SEQUENCE [LARGE SCALE GENOMIC DNA]</scope>
    <source>
        <strain evidence="4">WM001</strain>
    </source>
</reference>
<dbReference type="SUPFAM" id="SSF53474">
    <property type="entry name" value="alpha/beta-Hydrolases"/>
    <property type="match status" value="1"/>
</dbReference>
<feature type="domain" description="Phospholipase/carboxylesterase/thioesterase" evidence="3">
    <location>
        <begin position="17"/>
        <end position="205"/>
    </location>
</feature>
<comment type="caution">
    <text evidence="4">The sequence shown here is derived from an EMBL/GenBank/DDBJ whole genome shotgun (WGS) entry which is preliminary data.</text>
</comment>
<dbReference type="PANTHER" id="PTHR10655">
    <property type="entry name" value="LYSOPHOSPHOLIPASE-RELATED"/>
    <property type="match status" value="1"/>
</dbReference>
<dbReference type="Pfam" id="PF02230">
    <property type="entry name" value="Abhydrolase_2"/>
    <property type="match status" value="1"/>
</dbReference>
<evidence type="ECO:0000313" key="5">
    <source>
        <dbReference type="Proteomes" id="UP000187209"/>
    </source>
</evidence>
<dbReference type="PANTHER" id="PTHR10655:SF17">
    <property type="entry name" value="LYSOPHOSPHOLIPASE-LIKE PROTEIN 1"/>
    <property type="match status" value="1"/>
</dbReference>
<sequence>MEILRRGKDIIMNPIIHKRTLVWLHGLGDSAQGFLPIFKEHKIFEHCKIVLLTASSRPISLYKGAEMNAWYNFSSIENLEITEEIQTGAEKLAAEVSEQQKYSKEVYLGGVYLGAALSLYTGLSILNSPVRGIIGVSCYALNFNIKDSLKETPVYLYHGTADRMIPLKSAKQSFEKTLVGIPYNFTVEKDLDHGISMKTLNGISDWGKKYYID</sequence>
<dbReference type="InterPro" id="IPR003140">
    <property type="entry name" value="PLipase/COase/thioEstase"/>
</dbReference>
<dbReference type="OrthoDB" id="2418081at2759"/>
<evidence type="ECO:0000256" key="1">
    <source>
        <dbReference type="ARBA" id="ARBA00006499"/>
    </source>
</evidence>
<keyword evidence="2" id="KW-0378">Hydrolase</keyword>
<organism evidence="4 5">
    <name type="scientific">Stentor coeruleus</name>
    <dbReference type="NCBI Taxonomy" id="5963"/>
    <lineage>
        <taxon>Eukaryota</taxon>
        <taxon>Sar</taxon>
        <taxon>Alveolata</taxon>
        <taxon>Ciliophora</taxon>
        <taxon>Postciliodesmatophora</taxon>
        <taxon>Heterotrichea</taxon>
        <taxon>Heterotrichida</taxon>
        <taxon>Stentoridae</taxon>
        <taxon>Stentor</taxon>
    </lineage>
</organism>
<dbReference type="EMBL" id="MPUH01000211">
    <property type="protein sequence ID" value="OMJ86279.1"/>
    <property type="molecule type" value="Genomic_DNA"/>
</dbReference>
<dbReference type="InterPro" id="IPR050565">
    <property type="entry name" value="LYPA1-2/EST-like"/>
</dbReference>
<dbReference type="Gene3D" id="3.40.50.1820">
    <property type="entry name" value="alpha/beta hydrolase"/>
    <property type="match status" value="1"/>
</dbReference>
<comment type="similarity">
    <text evidence="1">Belongs to the AB hydrolase superfamily. AB hydrolase 2 family.</text>
</comment>